<evidence type="ECO:0000313" key="1">
    <source>
        <dbReference type="EMBL" id="RPD59202.1"/>
    </source>
</evidence>
<dbReference type="PANTHER" id="PTHR31223:SF70">
    <property type="entry name" value="LOG FAMILY PROTEIN YJL055W"/>
    <property type="match status" value="1"/>
</dbReference>
<dbReference type="Pfam" id="PF03641">
    <property type="entry name" value="Lysine_decarbox"/>
    <property type="match status" value="1"/>
</dbReference>
<reference evidence="1" key="1">
    <citation type="journal article" date="2018" name="Genome Biol. Evol.">
        <title>Genomics and development of Lentinus tigrinus, a white-rot wood-decaying mushroom with dimorphic fruiting bodies.</title>
        <authorList>
            <person name="Wu B."/>
            <person name="Xu Z."/>
            <person name="Knudson A."/>
            <person name="Carlson A."/>
            <person name="Chen N."/>
            <person name="Kovaka S."/>
            <person name="LaButti K."/>
            <person name="Lipzen A."/>
            <person name="Pennachio C."/>
            <person name="Riley R."/>
            <person name="Schakwitz W."/>
            <person name="Umezawa K."/>
            <person name="Ohm R.A."/>
            <person name="Grigoriev I.V."/>
            <person name="Nagy L.G."/>
            <person name="Gibbons J."/>
            <person name="Hibbett D."/>
        </authorList>
    </citation>
    <scope>NUCLEOTIDE SEQUENCE [LARGE SCALE GENOMIC DNA]</scope>
    <source>
        <strain evidence="1">ALCF2SS1-6</strain>
    </source>
</reference>
<dbReference type="GO" id="GO:0016799">
    <property type="term" value="F:hydrolase activity, hydrolyzing N-glycosyl compounds"/>
    <property type="evidence" value="ECO:0007669"/>
    <property type="project" value="TreeGrafter"/>
</dbReference>
<evidence type="ECO:0008006" key="3">
    <source>
        <dbReference type="Google" id="ProtNLM"/>
    </source>
</evidence>
<organism evidence="1 2">
    <name type="scientific">Lentinus tigrinus ALCF2SS1-6</name>
    <dbReference type="NCBI Taxonomy" id="1328759"/>
    <lineage>
        <taxon>Eukaryota</taxon>
        <taxon>Fungi</taxon>
        <taxon>Dikarya</taxon>
        <taxon>Basidiomycota</taxon>
        <taxon>Agaricomycotina</taxon>
        <taxon>Agaricomycetes</taxon>
        <taxon>Polyporales</taxon>
        <taxon>Polyporaceae</taxon>
        <taxon>Lentinus</taxon>
    </lineage>
</organism>
<dbReference type="Gene3D" id="3.40.50.450">
    <property type="match status" value="1"/>
</dbReference>
<dbReference type="Proteomes" id="UP000313359">
    <property type="component" value="Unassembled WGS sequence"/>
</dbReference>
<proteinExistence type="predicted"/>
<evidence type="ECO:0000313" key="2">
    <source>
        <dbReference type="Proteomes" id="UP000313359"/>
    </source>
</evidence>
<name>A0A5C2S647_9APHY</name>
<keyword evidence="2" id="KW-1185">Reference proteome</keyword>
<dbReference type="OrthoDB" id="414463at2759"/>
<gene>
    <name evidence="1" type="ORF">L227DRAFT_586761</name>
</gene>
<dbReference type="STRING" id="1328759.A0A5C2S647"/>
<dbReference type="InterPro" id="IPR005269">
    <property type="entry name" value="LOG"/>
</dbReference>
<accession>A0A5C2S647</accession>
<protein>
    <recommendedName>
        <fullName evidence="3">Lysine decarboxylase-like protein</fullName>
    </recommendedName>
</protein>
<sequence length="292" mass="31002">MTHAGTNTTLSAWFQRATHKLADIKGASTSSLLAKPDYKPSSISSPFNVKSSSMTVQQAAARAVAVFCGSSTGNQPAFLHAANSLGKAMAEAGRPLVYGGGSAGIMGAVSGAVLEAGGDVTGVVPYAMVAAGGEVSQTQENRRPPLMLKQKGREKIVVNSMHERKAEMARSSCGFVGLPGGYGTFEEVLEVVCWSQVGIHSKPVLVVNVLNFWNPLRELVRNGIENGFINARNEALLQFVEGPADLSEHESFDWGKATLEALDKWQGVQAGGFYDWTLRKEGKTEDDTLGAV</sequence>
<dbReference type="GO" id="GO:0005829">
    <property type="term" value="C:cytosol"/>
    <property type="evidence" value="ECO:0007669"/>
    <property type="project" value="TreeGrafter"/>
</dbReference>
<dbReference type="InterPro" id="IPR031100">
    <property type="entry name" value="LOG_fam"/>
</dbReference>
<dbReference type="EMBL" id="ML122271">
    <property type="protein sequence ID" value="RPD59202.1"/>
    <property type="molecule type" value="Genomic_DNA"/>
</dbReference>
<dbReference type="NCBIfam" id="TIGR00730">
    <property type="entry name" value="Rossman fold protein, TIGR00730 family"/>
    <property type="match status" value="1"/>
</dbReference>
<dbReference type="PANTHER" id="PTHR31223">
    <property type="entry name" value="LOG FAMILY PROTEIN YJL055W"/>
    <property type="match status" value="1"/>
</dbReference>
<dbReference type="GO" id="GO:0009691">
    <property type="term" value="P:cytokinin biosynthetic process"/>
    <property type="evidence" value="ECO:0007669"/>
    <property type="project" value="InterPro"/>
</dbReference>
<dbReference type="SUPFAM" id="SSF102405">
    <property type="entry name" value="MCP/YpsA-like"/>
    <property type="match status" value="1"/>
</dbReference>
<dbReference type="AlphaFoldDB" id="A0A5C2S647"/>